<dbReference type="InterPro" id="IPR006221">
    <property type="entry name" value="TrpG/PapA_dom"/>
</dbReference>
<dbReference type="InterPro" id="IPR005801">
    <property type="entry name" value="ADC_synthase"/>
</dbReference>
<evidence type="ECO:0000256" key="4">
    <source>
        <dbReference type="ARBA" id="ARBA00022962"/>
    </source>
</evidence>
<dbReference type="Pfam" id="PF04715">
    <property type="entry name" value="Anth_synt_I_N"/>
    <property type="match status" value="1"/>
</dbReference>
<dbReference type="NCBIfam" id="TIGR00566">
    <property type="entry name" value="trpG_papA"/>
    <property type="match status" value="1"/>
</dbReference>
<dbReference type="NCBIfam" id="TIGR01815">
    <property type="entry name" value="TrpE-clade3"/>
    <property type="match status" value="1"/>
</dbReference>
<keyword evidence="12" id="KW-1185">Reference proteome</keyword>
<dbReference type="Gene3D" id="3.40.50.880">
    <property type="match status" value="1"/>
</dbReference>
<organism evidence="11 12">
    <name type="scientific">Pelagomonas calceolata</name>
    <dbReference type="NCBI Taxonomy" id="35677"/>
    <lineage>
        <taxon>Eukaryota</taxon>
        <taxon>Sar</taxon>
        <taxon>Stramenopiles</taxon>
        <taxon>Ochrophyta</taxon>
        <taxon>Pelagophyceae</taxon>
        <taxon>Pelagomonadales</taxon>
        <taxon>Pelagomonadaceae</taxon>
        <taxon>Pelagomonas</taxon>
    </lineage>
</organism>
<keyword evidence="7" id="KW-0732">Signal</keyword>
<dbReference type="Pfam" id="PF00425">
    <property type="entry name" value="Chorismate_bind"/>
    <property type="match status" value="1"/>
</dbReference>
<dbReference type="PANTHER" id="PTHR11236">
    <property type="entry name" value="AMINOBENZOATE/ANTHRANILATE SYNTHASE"/>
    <property type="match status" value="1"/>
</dbReference>
<evidence type="ECO:0000256" key="7">
    <source>
        <dbReference type="SAM" id="SignalP"/>
    </source>
</evidence>
<reference evidence="11" key="1">
    <citation type="submission" date="2021-11" db="EMBL/GenBank/DDBJ databases">
        <authorList>
            <consortium name="Genoscope - CEA"/>
            <person name="William W."/>
        </authorList>
    </citation>
    <scope>NUCLEOTIDE SEQUENCE</scope>
</reference>
<dbReference type="PROSITE" id="PS51273">
    <property type="entry name" value="GATASE_TYPE_1"/>
    <property type="match status" value="1"/>
</dbReference>
<evidence type="ECO:0000256" key="2">
    <source>
        <dbReference type="ARBA" id="ARBA00005009"/>
    </source>
</evidence>
<feature type="domain" description="Anthranilate synthase component I N-terminal" evidence="10">
    <location>
        <begin position="177"/>
        <end position="255"/>
    </location>
</feature>
<dbReference type="GO" id="GO:0046656">
    <property type="term" value="P:folic acid biosynthetic process"/>
    <property type="evidence" value="ECO:0007669"/>
    <property type="project" value="UniProtKB-KW"/>
</dbReference>
<dbReference type="InterPro" id="IPR029062">
    <property type="entry name" value="Class_I_gatase-like"/>
</dbReference>
<keyword evidence="4" id="KW-0315">Glutamine amidotransferase</keyword>
<dbReference type="PANTHER" id="PTHR11236:SF9">
    <property type="entry name" value="ANTHRANILATE SYNTHASE COMPONENT 1"/>
    <property type="match status" value="1"/>
</dbReference>
<dbReference type="InterPro" id="IPR015890">
    <property type="entry name" value="Chorismate_C"/>
</dbReference>
<dbReference type="GO" id="GO:0000162">
    <property type="term" value="P:L-tryptophan biosynthetic process"/>
    <property type="evidence" value="ECO:0007669"/>
    <property type="project" value="InterPro"/>
</dbReference>
<dbReference type="UniPathway" id="UPA00077">
    <property type="reaction ID" value="UER00149"/>
</dbReference>
<dbReference type="InterPro" id="IPR017926">
    <property type="entry name" value="GATASE"/>
</dbReference>
<dbReference type="Gene3D" id="3.60.120.10">
    <property type="entry name" value="Anthranilate synthase"/>
    <property type="match status" value="1"/>
</dbReference>
<dbReference type="GO" id="GO:0046820">
    <property type="term" value="F:4-amino-4-deoxychorismate synthase activity"/>
    <property type="evidence" value="ECO:0007669"/>
    <property type="project" value="UniProtKB-EC"/>
</dbReference>
<dbReference type="SUPFAM" id="SSF56322">
    <property type="entry name" value="ADC synthase"/>
    <property type="match status" value="1"/>
</dbReference>
<feature type="signal peptide" evidence="7">
    <location>
        <begin position="1"/>
        <end position="22"/>
    </location>
</feature>
<dbReference type="EMBL" id="CAKKNE010000006">
    <property type="protein sequence ID" value="CAH0379782.1"/>
    <property type="molecule type" value="Genomic_DNA"/>
</dbReference>
<evidence type="ECO:0000259" key="8">
    <source>
        <dbReference type="Pfam" id="PF00117"/>
    </source>
</evidence>
<dbReference type="InterPro" id="IPR019999">
    <property type="entry name" value="Anth_synth_I-like"/>
</dbReference>
<evidence type="ECO:0000259" key="10">
    <source>
        <dbReference type="Pfam" id="PF04715"/>
    </source>
</evidence>
<dbReference type="GO" id="GO:0004049">
    <property type="term" value="F:anthranilate synthase activity"/>
    <property type="evidence" value="ECO:0007669"/>
    <property type="project" value="InterPro"/>
</dbReference>
<evidence type="ECO:0000256" key="6">
    <source>
        <dbReference type="ARBA" id="ARBA00031904"/>
    </source>
</evidence>
<dbReference type="Pfam" id="PF00117">
    <property type="entry name" value="GATase"/>
    <property type="match status" value="1"/>
</dbReference>
<dbReference type="SUPFAM" id="SSF52317">
    <property type="entry name" value="Class I glutamine amidotransferase-like"/>
    <property type="match status" value="1"/>
</dbReference>
<dbReference type="PRINTS" id="PR00096">
    <property type="entry name" value="GATASE"/>
</dbReference>
<dbReference type="InterPro" id="IPR010112">
    <property type="entry name" value="TrpE-G_bact"/>
</dbReference>
<evidence type="ECO:0000313" key="12">
    <source>
        <dbReference type="Proteomes" id="UP000789595"/>
    </source>
</evidence>
<evidence type="ECO:0000256" key="5">
    <source>
        <dbReference type="ARBA" id="ARBA00031329"/>
    </source>
</evidence>
<evidence type="ECO:0000256" key="1">
    <source>
        <dbReference type="ARBA" id="ARBA00001000"/>
    </source>
</evidence>
<comment type="catalytic activity">
    <reaction evidence="1">
        <text>chorismate + L-glutamine = 4-amino-4-deoxychorismate + L-glutamate</text>
        <dbReference type="Rhea" id="RHEA:11672"/>
        <dbReference type="ChEBI" id="CHEBI:29748"/>
        <dbReference type="ChEBI" id="CHEBI:29985"/>
        <dbReference type="ChEBI" id="CHEBI:58359"/>
        <dbReference type="ChEBI" id="CHEBI:58406"/>
        <dbReference type="EC" id="2.6.1.85"/>
    </reaction>
</comment>
<evidence type="ECO:0000313" key="11">
    <source>
        <dbReference type="EMBL" id="CAH0379782.1"/>
    </source>
</evidence>
<comment type="pathway">
    <text evidence="2">Cofactor biosynthesis; tetrahydrofolate biosynthesis; 4-aminobenzoate from chorismate: step 1/2.</text>
</comment>
<feature type="domain" description="Chorismate-utilising enzyme C-terminal" evidence="9">
    <location>
        <begin position="303"/>
        <end position="572"/>
    </location>
</feature>
<dbReference type="InterPro" id="IPR006805">
    <property type="entry name" value="Anth_synth_I_N"/>
</dbReference>
<gene>
    <name evidence="11" type="ORF">PECAL_6P14200</name>
</gene>
<keyword evidence="3" id="KW-0289">Folate biosynthesis</keyword>
<feature type="chain" id="PRO_5035182519" description="p-aminobenzoic acid synthase" evidence="7">
    <location>
        <begin position="23"/>
        <end position="805"/>
    </location>
</feature>
<dbReference type="AlphaFoldDB" id="A0A8J2T0F6"/>
<dbReference type="Proteomes" id="UP000789595">
    <property type="component" value="Unassembled WGS sequence"/>
</dbReference>
<dbReference type="CDD" id="cd01743">
    <property type="entry name" value="GATase1_Anthranilate_Synthase"/>
    <property type="match status" value="1"/>
</dbReference>
<comment type="caution">
    <text evidence="11">The sequence shown here is derived from an EMBL/GenBank/DDBJ whole genome shotgun (WGS) entry which is preliminary data.</text>
</comment>
<dbReference type="PRINTS" id="PR00097">
    <property type="entry name" value="ANTSNTHASEII"/>
</dbReference>
<evidence type="ECO:0000256" key="3">
    <source>
        <dbReference type="ARBA" id="ARBA00022909"/>
    </source>
</evidence>
<accession>A0A8J2T0F6</accession>
<dbReference type="OrthoDB" id="524799at2759"/>
<name>A0A8J2T0F6_9STRA</name>
<dbReference type="NCBIfam" id="NF010081">
    <property type="entry name" value="PRK13566.1"/>
    <property type="match status" value="1"/>
</dbReference>
<dbReference type="GO" id="GO:0046654">
    <property type="term" value="P:tetrahydrofolate biosynthetic process"/>
    <property type="evidence" value="ECO:0007669"/>
    <property type="project" value="UniProtKB-UniPathway"/>
</dbReference>
<proteinExistence type="predicted"/>
<sequence length="805" mass="87746">MSAAQLLAACVCVVGFAPPTKHVRGPTQQYSTIQYPKNPLESVLSLGAPRFQPPNGTYVTAGGVGVTRQSFTVEDAHGATEALVDALDDRRGVLMHSSYEFPGRYARWTVGFSDPPVLLSGRARDFALSALNDRGRKILQMLEGHLRDDDAVASLEEEDNYARLVGRIRDSDPSQIRREEERSKEPSLMSVVRNVVQTLYHPDDPQLGLYGALGYDLMFQFEPINPSLSRKEQQRDVALFIPDEILVVDTREQQAWTIQYDFTWCVAGEEETVSTVDMARSGTTRKHEEGTPVQDRDVEPGGYASLTERSKQEFACGNLFEVVLSQQWSVPAEAKPSAVFRTLRKRNPSPYGFLMNLRGEDDSSVPWISGYGKGEYLVGASPEMFVRVERIEGKMRVETCPISGTIERGADALEDAVQVRTLLGSKKDESELTMCTDVDRNDKSRICAPGSVKVIGRRQIEMYSKLIHTVDHVEGYLREGFDALDAFLCHTWAVTVTGAPKAWAARFIEKHERSARAWYGGAVGHVAFDGSLNTGLTLRTIHYADGVASVRAGATLLYDSDPVAEEAETELKASAMLGALRSTAAGESPAPVEPVVEGFDPEEAGIGKRVLLVDHEDSFVHTLANYLRQTGADVEVSRCGPAALNAIKEDGPWALVVLSPGPGCPSDFDVSGTLDACSASRTPVFGVCLGLQGIVEHFGGTLGQLNVPVHGKPAQVSQKSGSTVFEGLPDEFDVARYHSLHGVDVPDELEVVATTESGGEGSVVMGVEHKTLPIAAVQFHPESILTNPRHGLRMLANCLRRLSYD</sequence>
<evidence type="ECO:0000259" key="9">
    <source>
        <dbReference type="Pfam" id="PF00425"/>
    </source>
</evidence>
<feature type="domain" description="Glutamine amidotransferase" evidence="8">
    <location>
        <begin position="611"/>
        <end position="799"/>
    </location>
</feature>
<protein>
    <recommendedName>
        <fullName evidence="6">p-aminobenzoic acid synthase</fullName>
    </recommendedName>
    <alternativeName>
        <fullName evidence="5">Para-aminobenzoate synthase</fullName>
    </alternativeName>
</protein>